<evidence type="ECO:0000313" key="2">
    <source>
        <dbReference type="Proteomes" id="UP001064632"/>
    </source>
</evidence>
<organism evidence="1 2">
    <name type="scientific">Tahibacter amnicola</name>
    <dbReference type="NCBI Taxonomy" id="2976241"/>
    <lineage>
        <taxon>Bacteria</taxon>
        <taxon>Pseudomonadati</taxon>
        <taxon>Pseudomonadota</taxon>
        <taxon>Gammaproteobacteria</taxon>
        <taxon>Lysobacterales</taxon>
        <taxon>Rhodanobacteraceae</taxon>
        <taxon>Tahibacter</taxon>
    </lineage>
</organism>
<keyword evidence="2" id="KW-1185">Reference proteome</keyword>
<reference evidence="1" key="1">
    <citation type="submission" date="2022-09" db="EMBL/GenBank/DDBJ databases">
        <title>Tahibacter sp. nov., isolated from a fresh water.</title>
        <authorList>
            <person name="Baek J.H."/>
            <person name="Lee J.K."/>
            <person name="Kim J.M."/>
            <person name="Jeon C.O."/>
        </authorList>
    </citation>
    <scope>NUCLEOTIDE SEQUENCE</scope>
    <source>
        <strain evidence="1">W38</strain>
    </source>
</reference>
<dbReference type="Proteomes" id="UP001064632">
    <property type="component" value="Chromosome"/>
</dbReference>
<protein>
    <submittedName>
        <fullName evidence="1">Uncharacterized protein</fullName>
    </submittedName>
</protein>
<dbReference type="EMBL" id="CP104694">
    <property type="protein sequence ID" value="UXI66923.1"/>
    <property type="molecule type" value="Genomic_DNA"/>
</dbReference>
<sequence>MISRSAVPSPAHGDSYQHPWIHVALDWALPGADGHRLTADDVAALVCAGDADTAMHRFWFLEGAAASDGICHPVGISVMRYLAAAWWKASSVARPYCLQLMAQLAIGEPAEGVAGSRAQCLAELRGCAWQFLSGLELDPDNAWHYVDLIGVLAQEFSDLRDVACTYLSLAEARALGDLRAMIRNTLEEIRTRETKPQARPAVCDDDSVCETALAE</sequence>
<proteinExistence type="predicted"/>
<evidence type="ECO:0000313" key="1">
    <source>
        <dbReference type="EMBL" id="UXI66923.1"/>
    </source>
</evidence>
<name>A0ABY6BA35_9GAMM</name>
<dbReference type="RefSeq" id="WP_261693903.1">
    <property type="nucleotide sequence ID" value="NZ_CP104694.1"/>
</dbReference>
<gene>
    <name evidence="1" type="ORF">N4264_19515</name>
</gene>
<accession>A0ABY6BA35</accession>